<dbReference type="InterPro" id="IPR055713">
    <property type="entry name" value="DUF7289"/>
</dbReference>
<name>A0ABD5ZUA7_9EURY</name>
<evidence type="ECO:0008006" key="4">
    <source>
        <dbReference type="Google" id="ProtNLM"/>
    </source>
</evidence>
<comment type="caution">
    <text evidence="2">The sequence shown here is derived from an EMBL/GenBank/DDBJ whole genome shotgun (WGS) entry which is preliminary data.</text>
</comment>
<dbReference type="RefSeq" id="WP_379702000.1">
    <property type="nucleotide sequence ID" value="NZ_JBHTAT010000001.1"/>
</dbReference>
<accession>A0ABD5ZUA7</accession>
<keyword evidence="1" id="KW-0812">Transmembrane</keyword>
<dbReference type="EMBL" id="JBHTAT010000001">
    <property type="protein sequence ID" value="MFC7253896.1"/>
    <property type="molecule type" value="Genomic_DNA"/>
</dbReference>
<sequence length="233" mass="24740">MIDRAQSATIGVAILLAITVVSVAALTVTVGSVVEENASGAEARSAASAMADALDAERSGPHEERFTLNEGRLRAVDRSVRVLQGTDPATEYAVGGLAYAAGDRRVRYVAGTIVHDTGNGVRTHAAPPVSVRDRTLFVSVPRLGADAVAVDGTATVALRTNVTHRRRHLSGGGFGLAVETRTPGVWERRFEALGATTVRRSFDDDGVPSVVARFPEVRDVYVFVHDLRLEVGR</sequence>
<feature type="transmembrane region" description="Helical" evidence="1">
    <location>
        <begin position="12"/>
        <end position="34"/>
    </location>
</feature>
<dbReference type="Proteomes" id="UP001596434">
    <property type="component" value="Unassembled WGS sequence"/>
</dbReference>
<dbReference type="AlphaFoldDB" id="A0ABD5ZUA7"/>
<reference evidence="2 3" key="1">
    <citation type="journal article" date="2019" name="Int. J. Syst. Evol. Microbiol.">
        <title>The Global Catalogue of Microorganisms (GCM) 10K type strain sequencing project: providing services to taxonomists for standard genome sequencing and annotation.</title>
        <authorList>
            <consortium name="The Broad Institute Genomics Platform"/>
            <consortium name="The Broad Institute Genome Sequencing Center for Infectious Disease"/>
            <person name="Wu L."/>
            <person name="Ma J."/>
        </authorList>
    </citation>
    <scope>NUCLEOTIDE SEQUENCE [LARGE SCALE GENOMIC DNA]</scope>
    <source>
        <strain evidence="2 3">GX21</strain>
    </source>
</reference>
<evidence type="ECO:0000313" key="3">
    <source>
        <dbReference type="Proteomes" id="UP001596434"/>
    </source>
</evidence>
<evidence type="ECO:0000313" key="2">
    <source>
        <dbReference type="EMBL" id="MFC7253896.1"/>
    </source>
</evidence>
<keyword evidence="1" id="KW-1133">Transmembrane helix</keyword>
<proteinExistence type="predicted"/>
<keyword evidence="1" id="KW-0472">Membrane</keyword>
<keyword evidence="3" id="KW-1185">Reference proteome</keyword>
<dbReference type="Pfam" id="PF23960">
    <property type="entry name" value="DUF7289"/>
    <property type="match status" value="1"/>
</dbReference>
<dbReference type="GeneID" id="96952184"/>
<organism evidence="2 3">
    <name type="scientific">Haloplanus litoreus</name>
    <dbReference type="NCBI Taxonomy" id="767515"/>
    <lineage>
        <taxon>Archaea</taxon>
        <taxon>Methanobacteriati</taxon>
        <taxon>Methanobacteriota</taxon>
        <taxon>Stenosarchaea group</taxon>
        <taxon>Halobacteria</taxon>
        <taxon>Halobacteriales</taxon>
        <taxon>Haloferacaceae</taxon>
        <taxon>Haloplanus</taxon>
    </lineage>
</organism>
<evidence type="ECO:0000256" key="1">
    <source>
        <dbReference type="SAM" id="Phobius"/>
    </source>
</evidence>
<gene>
    <name evidence="2" type="ORF">ACFQKE_00995</name>
</gene>
<protein>
    <recommendedName>
        <fullName evidence="4">Flagellin N-terminal-like domain-containing protein</fullName>
    </recommendedName>
</protein>